<dbReference type="STRING" id="1470434.AZF00_11555"/>
<feature type="compositionally biased region" description="Low complexity" evidence="1">
    <location>
        <begin position="1"/>
        <end position="12"/>
    </location>
</feature>
<evidence type="ECO:0000313" key="3">
    <source>
        <dbReference type="EMBL" id="AMO68894.1"/>
    </source>
</evidence>
<dbReference type="InterPro" id="IPR052563">
    <property type="entry name" value="FliK"/>
</dbReference>
<gene>
    <name evidence="3" type="ORF">AZF00_11555</name>
</gene>
<name>A0A127M6L2_9GAMM</name>
<dbReference type="CDD" id="cd17470">
    <property type="entry name" value="T3SS_Flik_C"/>
    <property type="match status" value="1"/>
</dbReference>
<evidence type="ECO:0000313" key="4">
    <source>
        <dbReference type="Proteomes" id="UP000074119"/>
    </source>
</evidence>
<feature type="domain" description="Flagellar hook-length control protein-like C-terminal" evidence="2">
    <location>
        <begin position="271"/>
        <end position="349"/>
    </location>
</feature>
<dbReference type="RefSeq" id="WP_008249216.1">
    <property type="nucleotide sequence ID" value="NZ_CP014544.1"/>
</dbReference>
<protein>
    <recommendedName>
        <fullName evidence="2">Flagellar hook-length control protein-like C-terminal domain-containing protein</fullName>
    </recommendedName>
</protein>
<dbReference type="Pfam" id="PF02120">
    <property type="entry name" value="Flg_hook"/>
    <property type="match status" value="1"/>
</dbReference>
<dbReference type="EMBL" id="CP014544">
    <property type="protein sequence ID" value="AMO68894.1"/>
    <property type="molecule type" value="Genomic_DNA"/>
</dbReference>
<organism evidence="3 4">
    <name type="scientific">Zhongshania aliphaticivorans</name>
    <dbReference type="NCBI Taxonomy" id="1470434"/>
    <lineage>
        <taxon>Bacteria</taxon>
        <taxon>Pseudomonadati</taxon>
        <taxon>Pseudomonadota</taxon>
        <taxon>Gammaproteobacteria</taxon>
        <taxon>Cellvibrionales</taxon>
        <taxon>Spongiibacteraceae</taxon>
        <taxon>Zhongshania</taxon>
    </lineage>
</organism>
<evidence type="ECO:0000256" key="1">
    <source>
        <dbReference type="SAM" id="MobiDB-lite"/>
    </source>
</evidence>
<feature type="compositionally biased region" description="Low complexity" evidence="1">
    <location>
        <begin position="349"/>
        <end position="364"/>
    </location>
</feature>
<dbReference type="Proteomes" id="UP000074119">
    <property type="component" value="Chromosome"/>
</dbReference>
<dbReference type="PANTHER" id="PTHR37533:SF2">
    <property type="entry name" value="FLAGELLAR HOOK-LENGTH CONTROL PROTEIN"/>
    <property type="match status" value="1"/>
</dbReference>
<feature type="region of interest" description="Disordered" evidence="1">
    <location>
        <begin position="345"/>
        <end position="371"/>
    </location>
</feature>
<evidence type="ECO:0000259" key="2">
    <source>
        <dbReference type="Pfam" id="PF02120"/>
    </source>
</evidence>
<dbReference type="PANTHER" id="PTHR37533">
    <property type="entry name" value="FLAGELLAR HOOK-LENGTH CONTROL PROTEIN"/>
    <property type="match status" value="1"/>
</dbReference>
<feature type="region of interest" description="Disordered" evidence="1">
    <location>
        <begin position="1"/>
        <end position="32"/>
    </location>
</feature>
<dbReference type="KEGG" id="zal:AZF00_11555"/>
<dbReference type="AlphaFoldDB" id="A0A127M6L2"/>
<sequence>MPSSSLPALSSSEAVQSGRAAVKGANASDSTSQLPFNQLLAGNMGKASHLQADTDTPSDADAPALLNEEAGDGLNVLAQNFASGKDLPLVGKDLPLTLPVSAANTALAGGADSLDAEHSVVGWQQVQIDWSRTQLGAAMSIDDNKALSGGNRGQQAVDQLLLQQAKLLQSENQGKAPMLLAATQPALTPQTTGFAAALQGAVAVGEGLMQSKGQKLESLNVDVELGDLAAMSQLKDGLNSASSSASRAPVALTMSQSLVDNPGWGQAMAARIGMMMNNGVHTATMQLNPAELGSIHIQLSMQGDSTSVQFQTQNGDTSDLIEKMLPRLNSSLEQQGLRLDEVKVSHNPNLGNGAAANGNQQFAGESAGQRDLNGRAANADLASSDKRDDELGNQADVLAASDGKLAVDYYA</sequence>
<dbReference type="InterPro" id="IPR021136">
    <property type="entry name" value="Flagellar_hook_control-like_C"/>
</dbReference>
<reference evidence="3 4" key="1">
    <citation type="submission" date="2015-12" db="EMBL/GenBank/DDBJ databases">
        <authorList>
            <person name="Shamseldin A."/>
            <person name="Moawad H."/>
            <person name="Abd El-Rahim W.M."/>
            <person name="Sadowsky M.J."/>
        </authorList>
    </citation>
    <scope>NUCLEOTIDE SEQUENCE [LARGE SCALE GENOMIC DNA]</scope>
    <source>
        <strain evidence="3 4">SM2</strain>
    </source>
</reference>
<dbReference type="InterPro" id="IPR038610">
    <property type="entry name" value="FliK-like_C_sf"/>
</dbReference>
<proteinExistence type="predicted"/>
<dbReference type="Gene3D" id="3.30.750.140">
    <property type="match status" value="1"/>
</dbReference>
<accession>A0A127M6L2</accession>